<dbReference type="FunFam" id="3.40.50.300:FF:000134">
    <property type="entry name" value="Iron-enterobactin ABC transporter ATP-binding protein"/>
    <property type="match status" value="1"/>
</dbReference>
<evidence type="ECO:0000256" key="1">
    <source>
        <dbReference type="ARBA" id="ARBA00005417"/>
    </source>
</evidence>
<evidence type="ECO:0000259" key="5">
    <source>
        <dbReference type="PROSITE" id="PS50893"/>
    </source>
</evidence>
<dbReference type="PANTHER" id="PTHR42734">
    <property type="entry name" value="METAL TRANSPORT SYSTEM ATP-BINDING PROTEIN TM_0124-RELATED"/>
    <property type="match status" value="1"/>
</dbReference>
<reference evidence="6 7" key="1">
    <citation type="submission" date="2015-03" db="EMBL/GenBank/DDBJ databases">
        <authorList>
            <person name="Murphy D."/>
        </authorList>
    </citation>
    <scope>NUCLEOTIDE SEQUENCE [LARGE SCALE GENOMIC DNA]</scope>
    <source>
        <strain evidence="6 7">OL-4</strain>
    </source>
</reference>
<dbReference type="SMART" id="SM00382">
    <property type="entry name" value="AAA"/>
    <property type="match status" value="1"/>
</dbReference>
<dbReference type="GO" id="GO:0016887">
    <property type="term" value="F:ATP hydrolysis activity"/>
    <property type="evidence" value="ECO:0007669"/>
    <property type="project" value="InterPro"/>
</dbReference>
<evidence type="ECO:0000256" key="2">
    <source>
        <dbReference type="ARBA" id="ARBA00022448"/>
    </source>
</evidence>
<evidence type="ECO:0000313" key="7">
    <source>
        <dbReference type="Proteomes" id="UP000045545"/>
    </source>
</evidence>
<dbReference type="STRING" id="690567.772"/>
<name>A0A0E4GA28_9FIRM</name>
<proteinExistence type="inferred from homology"/>
<dbReference type="SUPFAM" id="SSF52540">
    <property type="entry name" value="P-loop containing nucleoside triphosphate hydrolases"/>
    <property type="match status" value="1"/>
</dbReference>
<comment type="similarity">
    <text evidence="1">Belongs to the ABC transporter superfamily.</text>
</comment>
<dbReference type="EMBL" id="CGIH01000009">
    <property type="protein sequence ID" value="CFX19341.1"/>
    <property type="molecule type" value="Genomic_DNA"/>
</dbReference>
<keyword evidence="2" id="KW-0813">Transport</keyword>
<dbReference type="Pfam" id="PF00005">
    <property type="entry name" value="ABC_tran"/>
    <property type="match status" value="1"/>
</dbReference>
<evidence type="ECO:0000313" key="6">
    <source>
        <dbReference type="EMBL" id="CFX19341.1"/>
    </source>
</evidence>
<evidence type="ECO:0000256" key="4">
    <source>
        <dbReference type="ARBA" id="ARBA00022840"/>
    </source>
</evidence>
<dbReference type="Gene3D" id="3.40.50.300">
    <property type="entry name" value="P-loop containing nucleotide triphosphate hydrolases"/>
    <property type="match status" value="1"/>
</dbReference>
<sequence length="250" mass="28050">MILDIQGLAFKYPSRPVIQNISFEVQKGECLAILGTNGVGKTTLLKCINRILKPQHGVVLVEKEEVFKLSRPELAKRIGYVSQRQGNPRYTVFDTVLLGRKPYIKWDISSRDLEVVNQVLALMDLTDFSLRFLDELSGGELQKVIIARALAQEADVLLLDEPTSNLDLKNQYEVLRIIKDVVQSKQIAAVITMHDINLAIRFADKFLFLKQGEIFTAGGMEVITARNVESVYSIPVCVEHFGNVPVVLPL</sequence>
<dbReference type="InterPro" id="IPR050153">
    <property type="entry name" value="Metal_Ion_Import_ABC"/>
</dbReference>
<dbReference type="InterPro" id="IPR003439">
    <property type="entry name" value="ABC_transporter-like_ATP-bd"/>
</dbReference>
<dbReference type="Proteomes" id="UP000045545">
    <property type="component" value="Unassembled WGS sequence"/>
</dbReference>
<keyword evidence="4" id="KW-0067">ATP-binding</keyword>
<protein>
    <submittedName>
        <fullName evidence="6">ABC transporter-like</fullName>
    </submittedName>
</protein>
<accession>A0A0E4GA28</accession>
<evidence type="ECO:0000256" key="3">
    <source>
        <dbReference type="ARBA" id="ARBA00022741"/>
    </source>
</evidence>
<dbReference type="InterPro" id="IPR003593">
    <property type="entry name" value="AAA+_ATPase"/>
</dbReference>
<dbReference type="CDD" id="cd03214">
    <property type="entry name" value="ABC_Iron-Siderophores_B12_Hemin"/>
    <property type="match status" value="1"/>
</dbReference>
<dbReference type="RefSeq" id="WP_046495956.1">
    <property type="nucleotide sequence ID" value="NZ_CGIH01000009.1"/>
</dbReference>
<dbReference type="AlphaFoldDB" id="A0A0E4GA28"/>
<dbReference type="GO" id="GO:0005524">
    <property type="term" value="F:ATP binding"/>
    <property type="evidence" value="ECO:0007669"/>
    <property type="project" value="UniProtKB-KW"/>
</dbReference>
<dbReference type="InterPro" id="IPR017871">
    <property type="entry name" value="ABC_transporter-like_CS"/>
</dbReference>
<feature type="domain" description="ABC transporter" evidence="5">
    <location>
        <begin position="3"/>
        <end position="236"/>
    </location>
</feature>
<dbReference type="PANTHER" id="PTHR42734:SF6">
    <property type="entry name" value="MOLYBDATE IMPORT ATP-BINDING PROTEIN MOLC"/>
    <property type="match status" value="1"/>
</dbReference>
<gene>
    <name evidence="6" type="ORF">772</name>
</gene>
<dbReference type="PROSITE" id="PS00211">
    <property type="entry name" value="ABC_TRANSPORTER_1"/>
    <property type="match status" value="1"/>
</dbReference>
<organism evidence="6 7">
    <name type="scientific">Syntrophomonas zehnderi OL-4</name>
    <dbReference type="NCBI Taxonomy" id="690567"/>
    <lineage>
        <taxon>Bacteria</taxon>
        <taxon>Bacillati</taxon>
        <taxon>Bacillota</taxon>
        <taxon>Clostridia</taxon>
        <taxon>Eubacteriales</taxon>
        <taxon>Syntrophomonadaceae</taxon>
        <taxon>Syntrophomonas</taxon>
    </lineage>
</organism>
<dbReference type="InterPro" id="IPR027417">
    <property type="entry name" value="P-loop_NTPase"/>
</dbReference>
<dbReference type="OrthoDB" id="9799337at2"/>
<dbReference type="PROSITE" id="PS50893">
    <property type="entry name" value="ABC_TRANSPORTER_2"/>
    <property type="match status" value="1"/>
</dbReference>
<keyword evidence="7" id="KW-1185">Reference proteome</keyword>
<keyword evidence="3" id="KW-0547">Nucleotide-binding</keyword>